<evidence type="ECO:0000313" key="2">
    <source>
        <dbReference type="EMBL" id="MEQ2189799.1"/>
    </source>
</evidence>
<organism evidence="2 3">
    <name type="scientific">Goodea atripinnis</name>
    <dbReference type="NCBI Taxonomy" id="208336"/>
    <lineage>
        <taxon>Eukaryota</taxon>
        <taxon>Metazoa</taxon>
        <taxon>Chordata</taxon>
        <taxon>Craniata</taxon>
        <taxon>Vertebrata</taxon>
        <taxon>Euteleostomi</taxon>
        <taxon>Actinopterygii</taxon>
        <taxon>Neopterygii</taxon>
        <taxon>Teleostei</taxon>
        <taxon>Neoteleostei</taxon>
        <taxon>Acanthomorphata</taxon>
        <taxon>Ovalentaria</taxon>
        <taxon>Atherinomorphae</taxon>
        <taxon>Cyprinodontiformes</taxon>
        <taxon>Goodeidae</taxon>
        <taxon>Goodea</taxon>
    </lineage>
</organism>
<keyword evidence="3" id="KW-1185">Reference proteome</keyword>
<sequence length="117" mass="13291">MLLQTLQGENETKAEGGRADECSQRGQRAQADFTRERRGDLEYPRGGKCQVNTFTLEGGLEPIYHQSAEKEPVVLCLLYSSLDELQMELFKMSAWPAGESRVNIHLQTAWQRGQYVL</sequence>
<feature type="region of interest" description="Disordered" evidence="1">
    <location>
        <begin position="1"/>
        <end position="40"/>
    </location>
</feature>
<dbReference type="EMBL" id="JAHRIO010094160">
    <property type="protein sequence ID" value="MEQ2189799.1"/>
    <property type="molecule type" value="Genomic_DNA"/>
</dbReference>
<evidence type="ECO:0000256" key="1">
    <source>
        <dbReference type="SAM" id="MobiDB-lite"/>
    </source>
</evidence>
<evidence type="ECO:0000313" key="3">
    <source>
        <dbReference type="Proteomes" id="UP001476798"/>
    </source>
</evidence>
<proteinExistence type="predicted"/>
<name>A0ABV0Q1Z1_9TELE</name>
<gene>
    <name evidence="2" type="ORF">GOODEAATRI_029083</name>
</gene>
<dbReference type="Proteomes" id="UP001476798">
    <property type="component" value="Unassembled WGS sequence"/>
</dbReference>
<reference evidence="2 3" key="1">
    <citation type="submission" date="2021-06" db="EMBL/GenBank/DDBJ databases">
        <authorList>
            <person name="Palmer J.M."/>
        </authorList>
    </citation>
    <scope>NUCLEOTIDE SEQUENCE [LARGE SCALE GENOMIC DNA]</scope>
    <source>
        <strain evidence="2 3">GA_2019</strain>
        <tissue evidence="2">Muscle</tissue>
    </source>
</reference>
<protein>
    <submittedName>
        <fullName evidence="2">Uncharacterized protein</fullName>
    </submittedName>
</protein>
<accession>A0ABV0Q1Z1</accession>
<comment type="caution">
    <text evidence="2">The sequence shown here is derived from an EMBL/GenBank/DDBJ whole genome shotgun (WGS) entry which is preliminary data.</text>
</comment>
<feature type="compositionally biased region" description="Basic and acidic residues" evidence="1">
    <location>
        <begin position="10"/>
        <end position="23"/>
    </location>
</feature>